<dbReference type="EMBL" id="KZ825485">
    <property type="protein sequence ID" value="PYI33327.1"/>
    <property type="molecule type" value="Genomic_DNA"/>
</dbReference>
<evidence type="ECO:0000259" key="1">
    <source>
        <dbReference type="Pfam" id="PF24494"/>
    </source>
</evidence>
<keyword evidence="3" id="KW-1185">Reference proteome</keyword>
<proteinExistence type="predicted"/>
<accession>A0A2V5J6A5</accession>
<protein>
    <recommendedName>
        <fullName evidence="1">DUF7587 domain-containing protein</fullName>
    </recommendedName>
</protein>
<sequence length="280" mass="31990">MIDSTSTIAMVRYMDSVTRLCDDACALSHTHQDRQHLPLCLLRVTHDGTADGVIAPTPGPDANGTIWPRYRGQREITQRELACHLDRSSRSETQFSSCTTWVQLSSRIETWKKSGVDNLSVHVIFTPLLPQATEIYKATGLIHRYNLRNLRQHPYYEEEYLVRGPIYPSAIILKFSGEGEKILLELPLFGFQYPRPTVLVPMPEGLFCDDHPTPEDRERIRNADIIIYRIIQGTHFCAQPTRRAAQVSKKRRSGESHLKQKRKPIRFAAETLPNVPSCLQ</sequence>
<feature type="domain" description="DUF7587" evidence="1">
    <location>
        <begin position="65"/>
        <end position="176"/>
    </location>
</feature>
<organism evidence="2 3">
    <name type="scientific">Aspergillus indologenus CBS 114.80</name>
    <dbReference type="NCBI Taxonomy" id="1450541"/>
    <lineage>
        <taxon>Eukaryota</taxon>
        <taxon>Fungi</taxon>
        <taxon>Dikarya</taxon>
        <taxon>Ascomycota</taxon>
        <taxon>Pezizomycotina</taxon>
        <taxon>Eurotiomycetes</taxon>
        <taxon>Eurotiomycetidae</taxon>
        <taxon>Eurotiales</taxon>
        <taxon>Aspergillaceae</taxon>
        <taxon>Aspergillus</taxon>
        <taxon>Aspergillus subgen. Circumdati</taxon>
    </lineage>
</organism>
<dbReference type="Pfam" id="PF24494">
    <property type="entry name" value="DUF7587"/>
    <property type="match status" value="1"/>
</dbReference>
<evidence type="ECO:0000313" key="3">
    <source>
        <dbReference type="Proteomes" id="UP000248817"/>
    </source>
</evidence>
<dbReference type="AlphaFoldDB" id="A0A2V5J6A5"/>
<dbReference type="InterPro" id="IPR056009">
    <property type="entry name" value="DUF7587"/>
</dbReference>
<evidence type="ECO:0000313" key="2">
    <source>
        <dbReference type="EMBL" id="PYI33327.1"/>
    </source>
</evidence>
<reference evidence="2 3" key="1">
    <citation type="submission" date="2018-02" db="EMBL/GenBank/DDBJ databases">
        <title>The genomes of Aspergillus section Nigri reveals drivers in fungal speciation.</title>
        <authorList>
            <consortium name="DOE Joint Genome Institute"/>
            <person name="Vesth T.C."/>
            <person name="Nybo J."/>
            <person name="Theobald S."/>
            <person name="Brandl J."/>
            <person name="Frisvad J.C."/>
            <person name="Nielsen K.F."/>
            <person name="Lyhne E.K."/>
            <person name="Kogle M.E."/>
            <person name="Kuo A."/>
            <person name="Riley R."/>
            <person name="Clum A."/>
            <person name="Nolan M."/>
            <person name="Lipzen A."/>
            <person name="Salamov A."/>
            <person name="Henrissat B."/>
            <person name="Wiebenga A."/>
            <person name="De vries R.P."/>
            <person name="Grigoriev I.V."/>
            <person name="Mortensen U.H."/>
            <person name="Andersen M.R."/>
            <person name="Baker S.E."/>
        </authorList>
    </citation>
    <scope>NUCLEOTIDE SEQUENCE [LARGE SCALE GENOMIC DNA]</scope>
    <source>
        <strain evidence="2 3">CBS 114.80</strain>
    </source>
</reference>
<gene>
    <name evidence="2" type="ORF">BP00DRAFT_414056</name>
</gene>
<dbReference type="Proteomes" id="UP000248817">
    <property type="component" value="Unassembled WGS sequence"/>
</dbReference>
<name>A0A2V5J6A5_9EURO</name>